<proteinExistence type="predicted"/>
<organism evidence="1 2">
    <name type="scientific">Candidatus Magnetoglobus multicellularis str. Araruama</name>
    <dbReference type="NCBI Taxonomy" id="890399"/>
    <lineage>
        <taxon>Bacteria</taxon>
        <taxon>Pseudomonadati</taxon>
        <taxon>Thermodesulfobacteriota</taxon>
        <taxon>Desulfobacteria</taxon>
        <taxon>Desulfobacterales</taxon>
        <taxon>Desulfobacteraceae</taxon>
        <taxon>Candidatus Magnetoglobus</taxon>
    </lineage>
</organism>
<gene>
    <name evidence="1" type="ORF">OMM_12761</name>
</gene>
<evidence type="ECO:0000313" key="2">
    <source>
        <dbReference type="Proteomes" id="UP000189670"/>
    </source>
</evidence>
<evidence type="ECO:0000313" key="1">
    <source>
        <dbReference type="EMBL" id="ETR66470.1"/>
    </source>
</evidence>
<dbReference type="EMBL" id="ATBP01001964">
    <property type="protein sequence ID" value="ETR66470.1"/>
    <property type="molecule type" value="Genomic_DNA"/>
</dbReference>
<comment type="caution">
    <text evidence="1">The sequence shown here is derived from an EMBL/GenBank/DDBJ whole genome shotgun (WGS) entry which is preliminary data.</text>
</comment>
<dbReference type="Proteomes" id="UP000189670">
    <property type="component" value="Unassembled WGS sequence"/>
</dbReference>
<accession>A0A1V1NV61</accession>
<dbReference type="AlphaFoldDB" id="A0A1V1NV61"/>
<reference evidence="2" key="1">
    <citation type="submission" date="2012-11" db="EMBL/GenBank/DDBJ databases">
        <authorList>
            <person name="Lucero-Rivera Y.E."/>
            <person name="Tovar-Ramirez D."/>
        </authorList>
    </citation>
    <scope>NUCLEOTIDE SEQUENCE [LARGE SCALE GENOMIC DNA]</scope>
    <source>
        <strain evidence="2">Araruama</strain>
    </source>
</reference>
<protein>
    <submittedName>
        <fullName evidence="1">Uncharacterized protein</fullName>
    </submittedName>
</protein>
<name>A0A1V1NV61_9BACT</name>
<sequence length="156" mass="17742">MYQIALYFLIVFITLGASSKADTRHFNGVNYTYLSAIYIGIAKIDGVKLIDNEDEIGVFVNDTKGKLILAGACVVGDVVPSEYLVHIYGDAIETHDIKEGAVVGDELIFKIWDKSEQKEIEVPFLSMRYDYYWTLTRPENSSCLEVNGYFVWLFKF</sequence>